<dbReference type="HOGENOM" id="CLU_053995_2_0_11"/>
<proteinExistence type="predicted"/>
<evidence type="ECO:0000313" key="3">
    <source>
        <dbReference type="Proteomes" id="UP000001116"/>
    </source>
</evidence>
<dbReference type="eggNOG" id="COG0714">
    <property type="taxonomic scope" value="Bacteria"/>
</dbReference>
<dbReference type="STRING" id="266940.Krad_1808"/>
<feature type="domain" description="ATPase dynein-related AAA" evidence="1">
    <location>
        <begin position="35"/>
        <end position="171"/>
    </location>
</feature>
<dbReference type="SUPFAM" id="SSF52540">
    <property type="entry name" value="P-loop containing nucleoside triphosphate hydrolases"/>
    <property type="match status" value="1"/>
</dbReference>
<dbReference type="KEGG" id="kra:Krad_1808"/>
<reference evidence="3" key="1">
    <citation type="journal article" date="2008" name="PLoS ONE">
        <title>Survival in nuclear waste, extreme resistance, and potential applications gleaned from the genome sequence of Kineococcus radiotolerans SRS30216.</title>
        <authorList>
            <person name="Bagwell C.E."/>
            <person name="Bhat S."/>
            <person name="Hawkins G.M."/>
            <person name="Smith B.W."/>
            <person name="Biswas T."/>
            <person name="Hoover T.R."/>
            <person name="Saunders E."/>
            <person name="Han C.S."/>
            <person name="Tsodikov O.V."/>
            <person name="Shimkets L.J."/>
        </authorList>
    </citation>
    <scope>NUCLEOTIDE SEQUENCE [LARGE SCALE GENOMIC DNA]</scope>
    <source>
        <strain evidence="3">ATCC BAA-149 / DSM 14245 / SRS30216</strain>
    </source>
</reference>
<dbReference type="InterPro" id="IPR011704">
    <property type="entry name" value="ATPase_dyneun-rel_AAA"/>
</dbReference>
<accession>A6W905</accession>
<dbReference type="GO" id="GO:0016887">
    <property type="term" value="F:ATP hydrolysis activity"/>
    <property type="evidence" value="ECO:0007669"/>
    <property type="project" value="InterPro"/>
</dbReference>
<gene>
    <name evidence="2" type="ordered locus">Krad_1808</name>
</gene>
<dbReference type="Proteomes" id="UP000001116">
    <property type="component" value="Chromosome"/>
</dbReference>
<sequence length="398" mass="42216">MRAAPHATARRNHRMSQRHTDTCTALGVALLADVPVILWGPPGQGKSSVVQELARGLDAHLETVIASIREPSDFAGLPVVDPVTRTASLAAPSWAVRLRDAVVEEGRLGIQFYDEVSTAPPATQAALLRPILEGVVGDLRLPEGVRTVAAANPPDVAADGWDLAPPVANRFVHLSWELDADTVREGFSTGWPAVAVPAVDDSEVAALLTRTLALVGVFLGSRPELVTQLPRSSEEAGRAFPTPRSWEMAARLHAFARAAGANSTVVTMLVAGTVGISAGGMFLNYLRELDLPDPETLLADPDSYVVDRRRTDRTYAVAASVWAATAARNTPERWVNCGTVLAAIADAGSADIAFSHGRRWAAARPSGAMPTERIVRGLAPILRELDLLQGQGQGQGRG</sequence>
<dbReference type="EMBL" id="CP000750">
    <property type="protein sequence ID" value="ABS03294.1"/>
    <property type="molecule type" value="Genomic_DNA"/>
</dbReference>
<keyword evidence="3" id="KW-1185">Reference proteome</keyword>
<dbReference type="InterPro" id="IPR027417">
    <property type="entry name" value="P-loop_NTPase"/>
</dbReference>
<evidence type="ECO:0000313" key="2">
    <source>
        <dbReference type="EMBL" id="ABS03294.1"/>
    </source>
</evidence>
<organism evidence="2 3">
    <name type="scientific">Kineococcus radiotolerans (strain ATCC BAA-149 / DSM 14245 / SRS30216)</name>
    <dbReference type="NCBI Taxonomy" id="266940"/>
    <lineage>
        <taxon>Bacteria</taxon>
        <taxon>Bacillati</taxon>
        <taxon>Actinomycetota</taxon>
        <taxon>Actinomycetes</taxon>
        <taxon>Kineosporiales</taxon>
        <taxon>Kineosporiaceae</taxon>
        <taxon>Kineococcus</taxon>
    </lineage>
</organism>
<name>A6W905_KINRD</name>
<dbReference type="Pfam" id="PF07728">
    <property type="entry name" value="AAA_5"/>
    <property type="match status" value="1"/>
</dbReference>
<protein>
    <submittedName>
        <fullName evidence="2">ATPase associated with various cellular activities AAA_3</fullName>
    </submittedName>
</protein>
<dbReference type="Gene3D" id="3.40.50.300">
    <property type="entry name" value="P-loop containing nucleotide triphosphate hydrolases"/>
    <property type="match status" value="1"/>
</dbReference>
<dbReference type="GO" id="GO:0005524">
    <property type="term" value="F:ATP binding"/>
    <property type="evidence" value="ECO:0007669"/>
    <property type="project" value="InterPro"/>
</dbReference>
<dbReference type="AlphaFoldDB" id="A6W905"/>
<dbReference type="CDD" id="cd00009">
    <property type="entry name" value="AAA"/>
    <property type="match status" value="1"/>
</dbReference>
<evidence type="ECO:0000259" key="1">
    <source>
        <dbReference type="Pfam" id="PF07728"/>
    </source>
</evidence>